<dbReference type="AlphaFoldDB" id="A0A3D8JAC1"/>
<dbReference type="Pfam" id="PF08545">
    <property type="entry name" value="ACP_syn_III"/>
    <property type="match status" value="1"/>
</dbReference>
<organism evidence="5 6">
    <name type="scientific">Helicobacter anseris</name>
    <dbReference type="NCBI Taxonomy" id="375926"/>
    <lineage>
        <taxon>Bacteria</taxon>
        <taxon>Pseudomonadati</taxon>
        <taxon>Campylobacterota</taxon>
        <taxon>Epsilonproteobacteria</taxon>
        <taxon>Campylobacterales</taxon>
        <taxon>Helicobacteraceae</taxon>
        <taxon>Helicobacter</taxon>
    </lineage>
</organism>
<evidence type="ECO:0000313" key="6">
    <source>
        <dbReference type="Proteomes" id="UP000256695"/>
    </source>
</evidence>
<gene>
    <name evidence="5" type="ORF">CQA57_04065</name>
</gene>
<dbReference type="PANTHER" id="PTHR34069:SF2">
    <property type="entry name" value="BETA-KETOACYL-[ACYL-CARRIER-PROTEIN] SYNTHASE III"/>
    <property type="match status" value="1"/>
</dbReference>
<dbReference type="InterPro" id="IPR016039">
    <property type="entry name" value="Thiolase-like"/>
</dbReference>
<dbReference type="CDD" id="cd00830">
    <property type="entry name" value="KAS_III"/>
    <property type="match status" value="1"/>
</dbReference>
<name>A0A3D8JAC1_9HELI</name>
<dbReference type="GO" id="GO:0006633">
    <property type="term" value="P:fatty acid biosynthetic process"/>
    <property type="evidence" value="ECO:0007669"/>
    <property type="project" value="InterPro"/>
</dbReference>
<dbReference type="Pfam" id="PF08541">
    <property type="entry name" value="ACP_syn_III_C"/>
    <property type="match status" value="1"/>
</dbReference>
<proteinExistence type="predicted"/>
<dbReference type="InterPro" id="IPR013747">
    <property type="entry name" value="ACP_syn_III_C"/>
</dbReference>
<evidence type="ECO:0000313" key="5">
    <source>
        <dbReference type="EMBL" id="RDU73851.1"/>
    </source>
</evidence>
<sequence length="359" mass="40089">MRTSFENVQISGISVVVPSHKINIDDELHTIYNGDIQALKRIKKVIGLQSRHIAKDNTTASDLAIMAISSLLRDMHIDVKNIDAIIMVTQTPDYFLPATACYIHGKLNFPVSTIAMDINQACAGYLYGLYIAHSLIENGGCKKVLLICGDTLSKYINPLDSNLAPIIGDGVSATLLESQEKKQEKSFFDLGTEGKKFYQLIIPEGASRIPDPQIIPEPKIWETSEKRNLRQLYMDGSEIFNFAIMQEPKAFLEMLDYAQQDKDSLDFAFFHQANKYIVDNITRRLKLDPTKVPNATTNKYGNLSGCSIPATICDTLNTQENSLTKNLRVSLAGFGAGLSWGNAIITLNQNFYCRNVQFY</sequence>
<evidence type="ECO:0000259" key="4">
    <source>
        <dbReference type="Pfam" id="PF08545"/>
    </source>
</evidence>
<dbReference type="OrthoDB" id="9815506at2"/>
<comment type="caution">
    <text evidence="5">The sequence shown here is derived from an EMBL/GenBank/DDBJ whole genome shotgun (WGS) entry which is preliminary data.</text>
</comment>
<dbReference type="SUPFAM" id="SSF53901">
    <property type="entry name" value="Thiolase-like"/>
    <property type="match status" value="1"/>
</dbReference>
<dbReference type="Proteomes" id="UP000256695">
    <property type="component" value="Unassembled WGS sequence"/>
</dbReference>
<keyword evidence="1" id="KW-0808">Transferase</keyword>
<protein>
    <submittedName>
        <fullName evidence="5">Beta-ketoacyl-ACP synthase III</fullName>
    </submittedName>
</protein>
<keyword evidence="2" id="KW-0012">Acyltransferase</keyword>
<dbReference type="InterPro" id="IPR013751">
    <property type="entry name" value="ACP_syn_III_N"/>
</dbReference>
<evidence type="ECO:0000256" key="2">
    <source>
        <dbReference type="ARBA" id="ARBA00023315"/>
    </source>
</evidence>
<keyword evidence="6" id="KW-1185">Reference proteome</keyword>
<accession>A0A3D8JAC1</accession>
<dbReference type="EMBL" id="NXLX01000008">
    <property type="protein sequence ID" value="RDU73851.1"/>
    <property type="molecule type" value="Genomic_DNA"/>
</dbReference>
<evidence type="ECO:0000256" key="1">
    <source>
        <dbReference type="ARBA" id="ARBA00022679"/>
    </source>
</evidence>
<reference evidence="5 6" key="1">
    <citation type="submission" date="2018-04" db="EMBL/GenBank/DDBJ databases">
        <title>Novel Campyloabacter and Helicobacter Species and Strains.</title>
        <authorList>
            <person name="Mannion A.J."/>
            <person name="Shen Z."/>
            <person name="Fox J.G."/>
        </authorList>
    </citation>
    <scope>NUCLEOTIDE SEQUENCE [LARGE SCALE GENOMIC DNA]</scope>
    <source>
        <strain evidence="5 6">MIT 04-9362</strain>
    </source>
</reference>
<evidence type="ECO:0000259" key="3">
    <source>
        <dbReference type="Pfam" id="PF08541"/>
    </source>
</evidence>
<dbReference type="RefSeq" id="WP_115578958.1">
    <property type="nucleotide sequence ID" value="NZ_NXLX01000008.1"/>
</dbReference>
<feature type="domain" description="Beta-ketoacyl-[acyl-carrier-protein] synthase III N-terminal" evidence="4">
    <location>
        <begin position="116"/>
        <end position="193"/>
    </location>
</feature>
<dbReference type="GO" id="GO:0044550">
    <property type="term" value="P:secondary metabolite biosynthetic process"/>
    <property type="evidence" value="ECO:0007669"/>
    <property type="project" value="TreeGrafter"/>
</dbReference>
<dbReference type="GO" id="GO:0004315">
    <property type="term" value="F:3-oxoacyl-[acyl-carrier-protein] synthase activity"/>
    <property type="evidence" value="ECO:0007669"/>
    <property type="project" value="InterPro"/>
</dbReference>
<dbReference type="Gene3D" id="3.40.47.10">
    <property type="match status" value="1"/>
</dbReference>
<dbReference type="NCBIfam" id="NF009519">
    <property type="entry name" value="PRK12880.1"/>
    <property type="match status" value="1"/>
</dbReference>
<feature type="domain" description="Beta-ketoacyl-[acyl-carrier-protein] synthase III C-terminal" evidence="3">
    <location>
        <begin position="256"/>
        <end position="346"/>
    </location>
</feature>
<dbReference type="PANTHER" id="PTHR34069">
    <property type="entry name" value="3-OXOACYL-[ACYL-CARRIER-PROTEIN] SYNTHASE 3"/>
    <property type="match status" value="1"/>
</dbReference>